<reference evidence="1" key="1">
    <citation type="submission" date="2021-05" db="EMBL/GenBank/DDBJ databases">
        <authorList>
            <person name="Scholz U."/>
            <person name="Mascher M."/>
            <person name="Fiebig A."/>
        </authorList>
    </citation>
    <scope>NUCLEOTIDE SEQUENCE [LARGE SCALE GENOMIC DNA]</scope>
</reference>
<protein>
    <submittedName>
        <fullName evidence="1">Uncharacterized protein</fullName>
    </submittedName>
</protein>
<evidence type="ECO:0000313" key="2">
    <source>
        <dbReference type="Proteomes" id="UP001732700"/>
    </source>
</evidence>
<dbReference type="EnsemblPlants" id="AVESA.00010b.r2.2AG0258320.1">
    <property type="protein sequence ID" value="AVESA.00010b.r2.2AG0258320.1.CDS"/>
    <property type="gene ID" value="AVESA.00010b.r2.2AG0258320"/>
</dbReference>
<accession>A0ACD5UIL0</accession>
<dbReference type="Proteomes" id="UP001732700">
    <property type="component" value="Chromosome 2A"/>
</dbReference>
<proteinExistence type="predicted"/>
<sequence>MVTTTSMPFPFPLATLILTVSCILLLLLHCKRPPADRGRLPPSPPRLPIVGNLHQLGALPHRAMHALSVAHGPVMLLHLGRVPTLVVSSADAAREVLQLQDHAFANRPSLAIPRRLLYGCTDVAFAPHGAYWRSVRKLAVLHLLSPRRVRAYRGVREEEVAELVRRVRAHGGGVVRLSELLSEFAKDVNGRIVLGVRASGGAGWRGKVDALLEEANELLGAFHVGDYFPWLAWVAAVDGTDAKVSRAFQRIDRILEEIVVAASAAAGTGGRHDDEAFVHVLLSLQRDSSSGTEWRLSRNNVKALLEDLFGAGTDSTIIVLEWVMAELLRNKSVMQKLQLEIRRHCTKTGYSLVITEQDLPAMEYLRAVIKETMRLHPPGPLLIPRESMQHTRVHGYYVPSGTRVIVNAWAVGRDPTAWDHANEFWPERFVDSVVDFRGRHPQLIPFGAGRRMCPGIGFTATIVELVLANLIGRFDWVVPPSEVMDMEEAPGITSRKRVPLRAMAH</sequence>
<keyword evidence="2" id="KW-1185">Reference proteome</keyword>
<evidence type="ECO:0000313" key="1">
    <source>
        <dbReference type="EnsemblPlants" id="AVESA.00010b.r2.2AG0258320.1.CDS"/>
    </source>
</evidence>
<organism evidence="1 2">
    <name type="scientific">Avena sativa</name>
    <name type="common">Oat</name>
    <dbReference type="NCBI Taxonomy" id="4498"/>
    <lineage>
        <taxon>Eukaryota</taxon>
        <taxon>Viridiplantae</taxon>
        <taxon>Streptophyta</taxon>
        <taxon>Embryophyta</taxon>
        <taxon>Tracheophyta</taxon>
        <taxon>Spermatophyta</taxon>
        <taxon>Magnoliopsida</taxon>
        <taxon>Liliopsida</taxon>
        <taxon>Poales</taxon>
        <taxon>Poaceae</taxon>
        <taxon>BOP clade</taxon>
        <taxon>Pooideae</taxon>
        <taxon>Poodae</taxon>
        <taxon>Poeae</taxon>
        <taxon>Poeae Chloroplast Group 1 (Aveneae type)</taxon>
        <taxon>Aveninae</taxon>
        <taxon>Avena</taxon>
    </lineage>
</organism>
<name>A0ACD5UIL0_AVESA</name>
<reference evidence="1" key="2">
    <citation type="submission" date="2025-09" db="UniProtKB">
        <authorList>
            <consortium name="EnsemblPlants"/>
        </authorList>
    </citation>
    <scope>IDENTIFICATION</scope>
</reference>